<dbReference type="PANTHER" id="PTHR13618">
    <property type="entry name" value="LEUCINE ZIPPER CONTAINING TRANSCRIPTION FACTOR LZF1"/>
    <property type="match status" value="1"/>
</dbReference>
<accession>A0A0N4Z7E8</accession>
<evidence type="ECO:0000313" key="2">
    <source>
        <dbReference type="Proteomes" id="UP000038045"/>
    </source>
</evidence>
<keyword evidence="2" id="KW-1185">Reference proteome</keyword>
<dbReference type="Proteomes" id="UP000038045">
    <property type="component" value="Unplaced"/>
</dbReference>
<name>A0A0N4Z7E8_PARTI</name>
<dbReference type="STRING" id="131310.A0A0N4Z7E8"/>
<proteinExistence type="inferred from homology"/>
<dbReference type="AlphaFoldDB" id="A0A0N4Z7E8"/>
<dbReference type="GO" id="GO:0043291">
    <property type="term" value="C:RAVE complex"/>
    <property type="evidence" value="ECO:0007669"/>
    <property type="project" value="TreeGrafter"/>
</dbReference>
<reference evidence="3" key="1">
    <citation type="submission" date="2017-02" db="UniProtKB">
        <authorList>
            <consortium name="WormBaseParasite"/>
        </authorList>
    </citation>
    <scope>IDENTIFICATION</scope>
</reference>
<dbReference type="InterPro" id="IPR028241">
    <property type="entry name" value="RAVE2/Rogdi"/>
</dbReference>
<evidence type="ECO:0000256" key="1">
    <source>
        <dbReference type="ARBA" id="ARBA00005535"/>
    </source>
</evidence>
<dbReference type="WBParaSite" id="PTRK_0000309900.1">
    <property type="protein sequence ID" value="PTRK_0000309900.1"/>
    <property type="gene ID" value="PTRK_0000309900"/>
</dbReference>
<comment type="similarity">
    <text evidence="1">Belongs to the rogdi family.</text>
</comment>
<dbReference type="Pfam" id="PF10259">
    <property type="entry name" value="Rogdi_lz"/>
    <property type="match status" value="1"/>
</dbReference>
<evidence type="ECO:0000313" key="3">
    <source>
        <dbReference type="WBParaSite" id="PTRK_0000309900.1"/>
    </source>
</evidence>
<protein>
    <submittedName>
        <fullName evidence="3">Protein rogdi</fullName>
    </submittedName>
</protein>
<dbReference type="PANTHER" id="PTHR13618:SF1">
    <property type="entry name" value="PROTEIN ROGDI HOMOLOG"/>
    <property type="match status" value="1"/>
</dbReference>
<sequence length="307" mass="35040">MKDHIINEKSSIIKPHITPVPLYVEPDHNKIEEECAWLQDSKVEEVFRELEMIVREICKKLNITNKLSYKSLNNHHHSPVDGASTPTTNFPCNQSEKYVLVPVYGPDQLRSTIFLIGENVCQVEVTFKHNKSPAGIFRSNAISNVQWKLSQLQDTGNYCVKAHQVIVKILERIPEIRALKLFGYESGNLINNAIEEISNYLTLAKNSLTMPRKKSLMELDHFQPTKCFHPPLPQDYLLSVYISSSKLICAIYQVTQKSSTTGQQLVVSQAECVVPQFSDILYVLSVAYSQLTHLRNLMRISLSQFHK</sequence>
<organism evidence="2 3">
    <name type="scientific">Parastrongyloides trichosuri</name>
    <name type="common">Possum-specific nematode worm</name>
    <dbReference type="NCBI Taxonomy" id="131310"/>
    <lineage>
        <taxon>Eukaryota</taxon>
        <taxon>Metazoa</taxon>
        <taxon>Ecdysozoa</taxon>
        <taxon>Nematoda</taxon>
        <taxon>Chromadorea</taxon>
        <taxon>Rhabditida</taxon>
        <taxon>Tylenchina</taxon>
        <taxon>Panagrolaimomorpha</taxon>
        <taxon>Strongyloidoidea</taxon>
        <taxon>Strongyloididae</taxon>
        <taxon>Parastrongyloides</taxon>
    </lineage>
</organism>